<dbReference type="Proteomes" id="UP000322699">
    <property type="component" value="Unassembled WGS sequence"/>
</dbReference>
<keyword evidence="1 5" id="KW-0699">rRNA-binding</keyword>
<dbReference type="InterPro" id="IPR011035">
    <property type="entry name" value="Ribosomal_bL25/Gln-tRNA_synth"/>
</dbReference>
<dbReference type="InterPro" id="IPR037121">
    <property type="entry name" value="Ribosomal_bL25_C"/>
</dbReference>
<evidence type="ECO:0000256" key="4">
    <source>
        <dbReference type="ARBA" id="ARBA00023274"/>
    </source>
</evidence>
<keyword evidence="4 5" id="KW-0687">Ribonucleoprotein</keyword>
<gene>
    <name evidence="5 9" type="primary">ctc</name>
    <name evidence="5" type="synonym">rplY</name>
    <name evidence="9" type="ORF">LF1_15700</name>
</gene>
<evidence type="ECO:0000313" key="9">
    <source>
        <dbReference type="EMBL" id="KAA1259044.1"/>
    </source>
</evidence>
<dbReference type="Pfam" id="PF01386">
    <property type="entry name" value="Ribosomal_L25p"/>
    <property type="match status" value="1"/>
</dbReference>
<dbReference type="NCBIfam" id="TIGR00731">
    <property type="entry name" value="bL25_bact_ctc"/>
    <property type="match status" value="1"/>
</dbReference>
<dbReference type="Gene3D" id="2.170.120.20">
    <property type="entry name" value="Ribosomal protein L25, beta domain"/>
    <property type="match status" value="1"/>
</dbReference>
<dbReference type="GO" id="GO:0008097">
    <property type="term" value="F:5S rRNA binding"/>
    <property type="evidence" value="ECO:0007669"/>
    <property type="project" value="InterPro"/>
</dbReference>
<evidence type="ECO:0000256" key="6">
    <source>
        <dbReference type="SAM" id="MobiDB-lite"/>
    </source>
</evidence>
<dbReference type="EMBL" id="VRLW01000001">
    <property type="protein sequence ID" value="KAA1259044.1"/>
    <property type="molecule type" value="Genomic_DNA"/>
</dbReference>
<dbReference type="InterPro" id="IPR001021">
    <property type="entry name" value="Ribosomal_bL25_long"/>
</dbReference>
<evidence type="ECO:0000256" key="5">
    <source>
        <dbReference type="HAMAP-Rule" id="MF_01334"/>
    </source>
</evidence>
<dbReference type="OrthoDB" id="9790002at2"/>
<evidence type="ECO:0000259" key="7">
    <source>
        <dbReference type="Pfam" id="PF01386"/>
    </source>
</evidence>
<feature type="region of interest" description="Disordered" evidence="6">
    <location>
        <begin position="176"/>
        <end position="209"/>
    </location>
</feature>
<keyword evidence="10" id="KW-1185">Reference proteome</keyword>
<keyword evidence="2 5" id="KW-0694">RNA-binding</keyword>
<dbReference type="PANTHER" id="PTHR33284">
    <property type="entry name" value="RIBOSOMAL PROTEIN L25/GLN-TRNA SYNTHETASE, ANTI-CODON-BINDING DOMAIN-CONTAINING PROTEIN"/>
    <property type="match status" value="1"/>
</dbReference>
<dbReference type="GO" id="GO:0022625">
    <property type="term" value="C:cytosolic large ribosomal subunit"/>
    <property type="evidence" value="ECO:0007669"/>
    <property type="project" value="TreeGrafter"/>
</dbReference>
<reference evidence="9 10" key="1">
    <citation type="submission" date="2019-08" db="EMBL/GenBank/DDBJ databases">
        <title>Deep-cultivation of Planctomycetes and their phenomic and genomic characterization uncovers novel biology.</title>
        <authorList>
            <person name="Wiegand S."/>
            <person name="Jogler M."/>
            <person name="Boedeker C."/>
            <person name="Pinto D."/>
            <person name="Vollmers J."/>
            <person name="Rivas-Marin E."/>
            <person name="Kohn T."/>
            <person name="Peeters S.H."/>
            <person name="Heuer A."/>
            <person name="Rast P."/>
            <person name="Oberbeckmann S."/>
            <person name="Bunk B."/>
            <person name="Jeske O."/>
            <person name="Meyerdierks A."/>
            <person name="Storesund J.E."/>
            <person name="Kallscheuer N."/>
            <person name="Luecker S."/>
            <person name="Lage O.M."/>
            <person name="Pohl T."/>
            <person name="Merkel B.J."/>
            <person name="Hornburger P."/>
            <person name="Mueller R.-W."/>
            <person name="Bruemmer F."/>
            <person name="Labrenz M."/>
            <person name="Spormann A.M."/>
            <person name="Op Den Camp H."/>
            <person name="Overmann J."/>
            <person name="Amann R."/>
            <person name="Jetten M.S.M."/>
            <person name="Mascher T."/>
            <person name="Medema M.H."/>
            <person name="Devos D.P."/>
            <person name="Kaster A.-K."/>
            <person name="Ovreas L."/>
            <person name="Rohde M."/>
            <person name="Galperin M.Y."/>
            <person name="Jogler C."/>
        </authorList>
    </citation>
    <scope>NUCLEOTIDE SEQUENCE [LARGE SCALE GENOMIC DNA]</scope>
    <source>
        <strain evidence="9 10">LF1</strain>
    </source>
</reference>
<dbReference type="InterPro" id="IPR020057">
    <property type="entry name" value="Ribosomal_bL25_b-dom"/>
</dbReference>
<dbReference type="SUPFAM" id="SSF50715">
    <property type="entry name" value="Ribosomal protein L25-like"/>
    <property type="match status" value="1"/>
</dbReference>
<feature type="domain" description="Large ribosomal subunit protein bL25 beta" evidence="8">
    <location>
        <begin position="96"/>
        <end position="179"/>
    </location>
</feature>
<sequence>MAEVLEVERREKVGSAATTRLRREGKVPAVLYGHGESNEHLAVPKVQVSTLIRHHSKTVELKGAVAETALVNHIHWDPLGIEVLHLDLIRVNLKEEVEVTVAIHTRGESVGVRNGGMLLENMHEVDIRCPAGSIPDALDVDVSELDLGAHLTAGDLELPEGVILVTETDAVIVRIEEPKGSSDDDEAESGIGAEPEVIAKGGDSDESDA</sequence>
<feature type="domain" description="Large ribosomal subunit protein bL25 L25" evidence="7">
    <location>
        <begin position="5"/>
        <end position="88"/>
    </location>
</feature>
<protein>
    <recommendedName>
        <fullName evidence="5">Large ribosomal subunit protein bL25</fullName>
    </recommendedName>
    <alternativeName>
        <fullName evidence="5">General stress protein CTC</fullName>
    </alternativeName>
</protein>
<dbReference type="RefSeq" id="WP_068265575.1">
    <property type="nucleotide sequence ID" value="NZ_LWSK01000091.1"/>
</dbReference>
<dbReference type="GO" id="GO:0003735">
    <property type="term" value="F:structural constituent of ribosome"/>
    <property type="evidence" value="ECO:0007669"/>
    <property type="project" value="InterPro"/>
</dbReference>
<evidence type="ECO:0000259" key="8">
    <source>
        <dbReference type="Pfam" id="PF14693"/>
    </source>
</evidence>
<keyword evidence="3 5" id="KW-0689">Ribosomal protein</keyword>
<comment type="caution">
    <text evidence="9">The sequence shown here is derived from an EMBL/GenBank/DDBJ whole genome shotgun (WGS) entry which is preliminary data.</text>
</comment>
<dbReference type="InterPro" id="IPR020930">
    <property type="entry name" value="Ribosomal_uL5_bac-type"/>
</dbReference>
<proteinExistence type="inferred from homology"/>
<dbReference type="Pfam" id="PF14693">
    <property type="entry name" value="Ribosomal_TL5_C"/>
    <property type="match status" value="1"/>
</dbReference>
<dbReference type="InterPro" id="IPR020056">
    <property type="entry name" value="Rbsml_bL25/Gln-tRNA_synth_N"/>
</dbReference>
<comment type="similarity">
    <text evidence="5">Belongs to the bacterial ribosomal protein bL25 family. CTC subfamily.</text>
</comment>
<comment type="function">
    <text evidence="5">This is one of the proteins that binds to the 5S RNA in the ribosome where it forms part of the central protuberance.</text>
</comment>
<evidence type="ECO:0000256" key="1">
    <source>
        <dbReference type="ARBA" id="ARBA00022730"/>
    </source>
</evidence>
<evidence type="ECO:0000256" key="2">
    <source>
        <dbReference type="ARBA" id="ARBA00022884"/>
    </source>
</evidence>
<comment type="subunit">
    <text evidence="5">Part of the 50S ribosomal subunit; part of the 5S rRNA/L5/L18/L25 subcomplex. Contacts the 5S rRNA. Binds to the 5S rRNA independently of L5 and L18.</text>
</comment>
<dbReference type="AlphaFoldDB" id="A0A5B1CIF0"/>
<dbReference type="InterPro" id="IPR029751">
    <property type="entry name" value="Ribosomal_L25_dom"/>
</dbReference>
<dbReference type="CDD" id="cd00495">
    <property type="entry name" value="Ribosomal_L25_TL5_CTC"/>
    <property type="match status" value="1"/>
</dbReference>
<dbReference type="HAMAP" id="MF_01334">
    <property type="entry name" value="Ribosomal_bL25_CTC"/>
    <property type="match status" value="1"/>
</dbReference>
<name>A0A5B1CIF0_9BACT</name>
<evidence type="ECO:0000313" key="10">
    <source>
        <dbReference type="Proteomes" id="UP000322699"/>
    </source>
</evidence>
<dbReference type="PANTHER" id="PTHR33284:SF1">
    <property type="entry name" value="RIBOSOMAL PROTEIN L25_GLN-TRNA SYNTHETASE, ANTI-CODON-BINDING DOMAIN-CONTAINING PROTEIN"/>
    <property type="match status" value="1"/>
</dbReference>
<dbReference type="Gene3D" id="2.40.240.10">
    <property type="entry name" value="Ribosomal Protein L25, Chain P"/>
    <property type="match status" value="1"/>
</dbReference>
<organism evidence="9 10">
    <name type="scientific">Rubripirellula obstinata</name>
    <dbReference type="NCBI Taxonomy" id="406547"/>
    <lineage>
        <taxon>Bacteria</taxon>
        <taxon>Pseudomonadati</taxon>
        <taxon>Planctomycetota</taxon>
        <taxon>Planctomycetia</taxon>
        <taxon>Pirellulales</taxon>
        <taxon>Pirellulaceae</taxon>
        <taxon>Rubripirellula</taxon>
    </lineage>
</organism>
<evidence type="ECO:0000256" key="3">
    <source>
        <dbReference type="ARBA" id="ARBA00022980"/>
    </source>
</evidence>
<dbReference type="GO" id="GO:0006412">
    <property type="term" value="P:translation"/>
    <property type="evidence" value="ECO:0007669"/>
    <property type="project" value="UniProtKB-UniRule"/>
</dbReference>
<accession>A0A5B1CIF0</accession>